<feature type="coiled-coil region" evidence="1">
    <location>
        <begin position="98"/>
        <end position="125"/>
    </location>
</feature>
<comment type="caution">
    <text evidence="2">The sequence shown here is derived from an EMBL/GenBank/DDBJ whole genome shotgun (WGS) entry which is preliminary data.</text>
</comment>
<evidence type="ECO:0000313" key="3">
    <source>
        <dbReference type="Proteomes" id="UP001479436"/>
    </source>
</evidence>
<evidence type="ECO:0000313" key="2">
    <source>
        <dbReference type="EMBL" id="KAK9680010.1"/>
    </source>
</evidence>
<dbReference type="Proteomes" id="UP001479436">
    <property type="component" value="Unassembled WGS sequence"/>
</dbReference>
<accession>A0ABR2VN26</accession>
<reference evidence="2 3" key="1">
    <citation type="submission" date="2023-04" db="EMBL/GenBank/DDBJ databases">
        <title>Genome of Basidiobolus ranarum AG-B5.</title>
        <authorList>
            <person name="Stajich J.E."/>
            <person name="Carter-House D."/>
            <person name="Gryganskyi A."/>
        </authorList>
    </citation>
    <scope>NUCLEOTIDE SEQUENCE [LARGE SCALE GENOMIC DNA]</scope>
    <source>
        <strain evidence="2 3">AG-B5</strain>
    </source>
</reference>
<evidence type="ECO:0000256" key="1">
    <source>
        <dbReference type="SAM" id="Coils"/>
    </source>
</evidence>
<organism evidence="2 3">
    <name type="scientific">Basidiobolus ranarum</name>
    <dbReference type="NCBI Taxonomy" id="34480"/>
    <lineage>
        <taxon>Eukaryota</taxon>
        <taxon>Fungi</taxon>
        <taxon>Fungi incertae sedis</taxon>
        <taxon>Zoopagomycota</taxon>
        <taxon>Entomophthoromycotina</taxon>
        <taxon>Basidiobolomycetes</taxon>
        <taxon>Basidiobolales</taxon>
        <taxon>Basidiobolaceae</taxon>
        <taxon>Basidiobolus</taxon>
    </lineage>
</organism>
<proteinExistence type="predicted"/>
<name>A0ABR2VN26_9FUNG</name>
<dbReference type="EMBL" id="JASJQH010009332">
    <property type="protein sequence ID" value="KAK9680010.1"/>
    <property type="molecule type" value="Genomic_DNA"/>
</dbReference>
<keyword evidence="3" id="KW-1185">Reference proteome</keyword>
<gene>
    <name evidence="2" type="ORF">K7432_016070</name>
</gene>
<keyword evidence="1" id="KW-0175">Coiled coil</keyword>
<sequence>MQDLKDEDHVIIPDLLSTIIVEAYTFGRKHFLLRNHSELFVEYMQRLKKEFGEPTYGEIYISAQNQETINHLKEEVIFKRDKGYGPFFASYEAKLVLRGEVKELLQEEKEKIKQEGEELKRYLLAVFAMNKDCNIYQIVETSGHIFHRVILPKWSDYYRVSQEHRSIVHRLVSSLDWASNAAFKLIEKSKKYRSFYYE</sequence>
<protein>
    <submittedName>
        <fullName evidence="2">Uncharacterized protein</fullName>
    </submittedName>
</protein>